<reference evidence="2 3" key="1">
    <citation type="journal article" date="2020" name="Microorganisms">
        <title>Osmotic Adaptation and Compatible Solute Biosynthesis of Phototrophic Bacteria as Revealed from Genome Analyses.</title>
        <authorList>
            <person name="Imhoff J.F."/>
            <person name="Rahn T."/>
            <person name="Kunzel S."/>
            <person name="Keller A."/>
            <person name="Neulinger S.C."/>
        </authorList>
    </citation>
    <scope>NUCLEOTIDE SEQUENCE [LARGE SCALE GENOMIC DNA]</scope>
    <source>
        <strain evidence="2 3">DSM 21303</strain>
    </source>
</reference>
<name>A0A9X0WFP7_9GAMM</name>
<proteinExistence type="predicted"/>
<feature type="transmembrane region" description="Helical" evidence="1">
    <location>
        <begin position="163"/>
        <end position="191"/>
    </location>
</feature>
<keyword evidence="1" id="KW-0472">Membrane</keyword>
<feature type="transmembrane region" description="Helical" evidence="1">
    <location>
        <begin position="128"/>
        <end position="151"/>
    </location>
</feature>
<evidence type="ECO:0000313" key="2">
    <source>
        <dbReference type="EMBL" id="MBK1643312.1"/>
    </source>
</evidence>
<dbReference type="Proteomes" id="UP001138802">
    <property type="component" value="Unassembled WGS sequence"/>
</dbReference>
<accession>A0A9X0WFP7</accession>
<dbReference type="EMBL" id="NRSD01000001">
    <property type="protein sequence ID" value="MBK1643312.1"/>
    <property type="molecule type" value="Genomic_DNA"/>
</dbReference>
<feature type="transmembrane region" description="Helical" evidence="1">
    <location>
        <begin position="69"/>
        <end position="89"/>
    </location>
</feature>
<keyword evidence="1" id="KW-1133">Transmembrane helix</keyword>
<feature type="transmembrane region" description="Helical" evidence="1">
    <location>
        <begin position="211"/>
        <end position="230"/>
    </location>
</feature>
<sequence length="238" mass="25188">MIYAPLFSGFVELFQHLGFGHATYVLAAALAGAIGAALYGAREVALIATGIGVLVGVFILMVLADHVTVMQVVLAAAAVAAMVGILLDFPERCSRHVPGKTLAGLATGACCGGFLALVEPFHPQPFSAFAVLAFLVSVNGVLYVATVRWWVRLSRRLHCESRPCYVIESLVMATLAGVAAGSVWMMIGPLINLEIGVWQSASAAMHDRIPMAILGGLFGGAIAGMLLEYFRFSWVHDL</sequence>
<comment type="caution">
    <text evidence="2">The sequence shown here is derived from an EMBL/GenBank/DDBJ whole genome shotgun (WGS) entry which is preliminary data.</text>
</comment>
<feature type="transmembrane region" description="Helical" evidence="1">
    <location>
        <begin position="20"/>
        <end position="39"/>
    </location>
</feature>
<keyword evidence="3" id="KW-1185">Reference proteome</keyword>
<protein>
    <submittedName>
        <fullName evidence="2">Uncharacterized protein</fullName>
    </submittedName>
</protein>
<feature type="transmembrane region" description="Helical" evidence="1">
    <location>
        <begin position="44"/>
        <end position="63"/>
    </location>
</feature>
<keyword evidence="1" id="KW-0812">Transmembrane</keyword>
<evidence type="ECO:0000313" key="3">
    <source>
        <dbReference type="Proteomes" id="UP001138802"/>
    </source>
</evidence>
<feature type="transmembrane region" description="Helical" evidence="1">
    <location>
        <begin position="101"/>
        <end position="122"/>
    </location>
</feature>
<gene>
    <name evidence="2" type="ORF">CKO25_01310</name>
</gene>
<evidence type="ECO:0000256" key="1">
    <source>
        <dbReference type="SAM" id="Phobius"/>
    </source>
</evidence>
<organism evidence="2 3">
    <name type="scientific">Thiocapsa imhoffii</name>
    <dbReference type="NCBI Taxonomy" id="382777"/>
    <lineage>
        <taxon>Bacteria</taxon>
        <taxon>Pseudomonadati</taxon>
        <taxon>Pseudomonadota</taxon>
        <taxon>Gammaproteobacteria</taxon>
        <taxon>Chromatiales</taxon>
        <taxon>Chromatiaceae</taxon>
        <taxon>Thiocapsa</taxon>
    </lineage>
</organism>
<dbReference type="AlphaFoldDB" id="A0A9X0WFP7"/>